<keyword evidence="3" id="KW-1185">Reference proteome</keyword>
<dbReference type="Proteomes" id="UP001432075">
    <property type="component" value="Chromosome"/>
</dbReference>
<accession>A0ABZ1RDC1</accession>
<gene>
    <name evidence="2" type="ORF">OHU17_00075</name>
</gene>
<feature type="domain" description="Glycosyl transferase family 28 C-terminal" evidence="1">
    <location>
        <begin position="224"/>
        <end position="371"/>
    </location>
</feature>
<evidence type="ECO:0000313" key="2">
    <source>
        <dbReference type="EMBL" id="WUO44341.1"/>
    </source>
</evidence>
<protein>
    <recommendedName>
        <fullName evidence="1">Glycosyl transferase family 28 C-terminal domain-containing protein</fullName>
    </recommendedName>
</protein>
<dbReference type="EMBL" id="CP108057">
    <property type="protein sequence ID" value="WUO44341.1"/>
    <property type="molecule type" value="Genomic_DNA"/>
</dbReference>
<reference evidence="2" key="1">
    <citation type="submission" date="2022-10" db="EMBL/GenBank/DDBJ databases">
        <title>The complete genomes of actinobacterial strains from the NBC collection.</title>
        <authorList>
            <person name="Joergensen T.S."/>
            <person name="Alvarez Arevalo M."/>
            <person name="Sterndorff E.B."/>
            <person name="Faurdal D."/>
            <person name="Vuksanovic O."/>
            <person name="Mourched A.-S."/>
            <person name="Charusanti P."/>
            <person name="Shaw S."/>
            <person name="Blin K."/>
            <person name="Weber T."/>
        </authorList>
    </citation>
    <scope>NUCLEOTIDE SEQUENCE</scope>
    <source>
        <strain evidence="2">NBC_00283</strain>
    </source>
</reference>
<dbReference type="PANTHER" id="PTHR21015">
    <property type="entry name" value="UDP-N-ACETYLGLUCOSAMINE--N-ACETYLMURAMYL-(PENTAPEPTIDE) PYROPHOSPHORYL-UNDECAPRENOL N-ACETYLGLUCOSAMINE TRANSFERASE 1"/>
    <property type="match status" value="1"/>
</dbReference>
<evidence type="ECO:0000259" key="1">
    <source>
        <dbReference type="Pfam" id="PF04101"/>
    </source>
</evidence>
<dbReference type="Gene3D" id="3.40.50.2000">
    <property type="entry name" value="Glycogen Phosphorylase B"/>
    <property type="match status" value="1"/>
</dbReference>
<dbReference type="PANTHER" id="PTHR21015:SF28">
    <property type="entry name" value="SLL1722 PROTEIN"/>
    <property type="match status" value="1"/>
</dbReference>
<name>A0ABZ1RDC1_9ACTN</name>
<dbReference type="Pfam" id="PF04101">
    <property type="entry name" value="Glyco_tran_28_C"/>
    <property type="match status" value="1"/>
</dbReference>
<sequence length="421" mass="46534">MTQPEPRKIALYWHNGRSLGHTSSSAKVAAYLLRSARPHSVAGVTGAYRGFELLPDDVDLVKIPSFVNRDDPDGWNLRPRLAITEDTLHQVRTDLITTFLDAYRPDVLLSSHIPRGTDDELVPALEKRSAQHSVLTLRGVLFDRAKTWRKYWSPGRGPWICDHYCQFNIHTHPDVFRLEEYYDVPAAFAERMHYTGYLAEPHPLTRGEARARFGIAPGERLVVAAMGGGQGAGDLWRALSTALAAHRARFDRALLVPGPYLEPAELEALRRFWADREPGGPDVTIASYQEDLPTWMRAADLVLGAAGSNMLGEILAASANAVVIPRQIREIEQQVHAERLQQRGLLRQVPLTAALCGALTGALHEAFTDPLRPDASRLLWQGGSYDRHLPGEGGTSCAHMRTTVPMPAAEEIPLPVPGGWA</sequence>
<dbReference type="RefSeq" id="WP_328774799.1">
    <property type="nucleotide sequence ID" value="NZ_CP108057.1"/>
</dbReference>
<proteinExistence type="predicted"/>
<dbReference type="InterPro" id="IPR007235">
    <property type="entry name" value="Glyco_trans_28_C"/>
</dbReference>
<dbReference type="SUPFAM" id="SSF53756">
    <property type="entry name" value="UDP-Glycosyltransferase/glycogen phosphorylase"/>
    <property type="match status" value="1"/>
</dbReference>
<organism evidence="2 3">
    <name type="scientific">Streptomyces goshikiensis</name>
    <dbReference type="NCBI Taxonomy" id="1942"/>
    <lineage>
        <taxon>Bacteria</taxon>
        <taxon>Bacillati</taxon>
        <taxon>Actinomycetota</taxon>
        <taxon>Actinomycetes</taxon>
        <taxon>Kitasatosporales</taxon>
        <taxon>Streptomycetaceae</taxon>
        <taxon>Streptomyces</taxon>
    </lineage>
</organism>
<evidence type="ECO:0000313" key="3">
    <source>
        <dbReference type="Proteomes" id="UP001432075"/>
    </source>
</evidence>